<evidence type="ECO:0000313" key="3">
    <source>
        <dbReference type="Proteomes" id="UP000183567"/>
    </source>
</evidence>
<accession>A0A1J8QFG0</accession>
<name>A0A1J8QFG0_9AGAM</name>
<comment type="caution">
    <text evidence="2">The sequence shown here is derived from an EMBL/GenBank/DDBJ whole genome shotgun (WGS) entry which is preliminary data.</text>
</comment>
<keyword evidence="1" id="KW-0732">Signal</keyword>
<dbReference type="Proteomes" id="UP000183567">
    <property type="component" value="Unassembled WGS sequence"/>
</dbReference>
<evidence type="ECO:0000256" key="1">
    <source>
        <dbReference type="SAM" id="SignalP"/>
    </source>
</evidence>
<feature type="chain" id="PRO_5013267147" evidence="1">
    <location>
        <begin position="18"/>
        <end position="41"/>
    </location>
</feature>
<dbReference type="EMBL" id="LVVM01001060">
    <property type="protein sequence ID" value="OJA19399.1"/>
    <property type="molecule type" value="Genomic_DNA"/>
</dbReference>
<sequence length="41" mass="4333">MIPLSLVAIVLLPFTLAAPQLDAGVIHVPIHCGINMVITQL</sequence>
<gene>
    <name evidence="2" type="ORF">AZE42_11978</name>
</gene>
<reference evidence="2 3" key="1">
    <citation type="submission" date="2016-03" db="EMBL/GenBank/DDBJ databases">
        <title>Comparative genomics of the ectomycorrhizal sister species Rhizopogon vinicolor and Rhizopogon vesiculosus (Basidiomycota: Boletales) reveals a divergence of the mating type B locus.</title>
        <authorList>
            <person name="Mujic A.B."/>
            <person name="Kuo A."/>
            <person name="Tritt A."/>
            <person name="Lipzen A."/>
            <person name="Chen C."/>
            <person name="Johnson J."/>
            <person name="Sharma A."/>
            <person name="Barry K."/>
            <person name="Grigoriev I.V."/>
            <person name="Spatafora J.W."/>
        </authorList>
    </citation>
    <scope>NUCLEOTIDE SEQUENCE [LARGE SCALE GENOMIC DNA]</scope>
    <source>
        <strain evidence="2 3">AM-OR11-056</strain>
    </source>
</reference>
<proteinExistence type="predicted"/>
<protein>
    <submittedName>
        <fullName evidence="2">Uncharacterized protein</fullName>
    </submittedName>
</protein>
<dbReference type="AlphaFoldDB" id="A0A1J8QFG0"/>
<evidence type="ECO:0000313" key="2">
    <source>
        <dbReference type="EMBL" id="OJA19399.1"/>
    </source>
</evidence>
<organism evidence="2 3">
    <name type="scientific">Rhizopogon vesiculosus</name>
    <dbReference type="NCBI Taxonomy" id="180088"/>
    <lineage>
        <taxon>Eukaryota</taxon>
        <taxon>Fungi</taxon>
        <taxon>Dikarya</taxon>
        <taxon>Basidiomycota</taxon>
        <taxon>Agaricomycotina</taxon>
        <taxon>Agaricomycetes</taxon>
        <taxon>Agaricomycetidae</taxon>
        <taxon>Boletales</taxon>
        <taxon>Suillineae</taxon>
        <taxon>Rhizopogonaceae</taxon>
        <taxon>Rhizopogon</taxon>
    </lineage>
</organism>
<feature type="signal peptide" evidence="1">
    <location>
        <begin position="1"/>
        <end position="17"/>
    </location>
</feature>
<keyword evidence="3" id="KW-1185">Reference proteome</keyword>